<evidence type="ECO:0000313" key="2">
    <source>
        <dbReference type="Proteomes" id="UP001438490"/>
    </source>
</evidence>
<proteinExistence type="predicted"/>
<protein>
    <submittedName>
        <fullName evidence="1">Endonuclease</fullName>
    </submittedName>
</protein>
<organism evidence="1 2">
    <name type="scientific">Pseudomonas phage vB_PpuM-Amme-3</name>
    <dbReference type="NCBI Taxonomy" id="3132617"/>
    <lineage>
        <taxon>Viruses</taxon>
        <taxon>Duplodnaviria</taxon>
        <taxon>Heunggongvirae</taxon>
        <taxon>Uroviricota</taxon>
        <taxon>Caudoviricetes</taxon>
        <taxon>Vandenendeviridae</taxon>
        <taxon>Gorskivirinae</taxon>
        <taxon>Tartuvirus</taxon>
        <taxon>Tartuvirus amme3</taxon>
    </lineage>
</organism>
<keyword evidence="1" id="KW-0255">Endonuclease</keyword>
<keyword evidence="1" id="KW-0378">Hydrolase</keyword>
<dbReference type="GO" id="GO:0004519">
    <property type="term" value="F:endonuclease activity"/>
    <property type="evidence" value="ECO:0007669"/>
    <property type="project" value="UniProtKB-KW"/>
</dbReference>
<sequence length="150" mass="17364">MCKRCGAEKPLSDYYKGDKTCKVCRCAMVRANRTAKIEQYREYDRERNKRPDRIDARADWQQTYAGKESKRKTILRYRGDYPLKYKAHIAVNNAVRDGVIVKPNTCEVCGDGGRIEGHHDDYAQLLSVRWLCVKCHNDWHDLHGEAANAS</sequence>
<reference evidence="1 2" key="1">
    <citation type="submission" date="2024-03" db="EMBL/GenBank/DDBJ databases">
        <title>Isolation and characterization of a phage collection against Pseudomonas putida.</title>
        <authorList>
            <person name="Brauer A."/>
            <person name="Rosendahl S."/>
            <person name="Kangsep A."/>
            <person name="Rikberg R."/>
            <person name="Lewanczyk A.C."/>
            <person name="Horak R."/>
            <person name="Tamman H."/>
        </authorList>
    </citation>
    <scope>NUCLEOTIDE SEQUENCE [LARGE SCALE GENOMIC DNA]</scope>
</reference>
<gene>
    <name evidence="1" type="ORF">Amme3_00056</name>
</gene>
<accession>A0AAX4MX75</accession>
<dbReference type="Proteomes" id="UP001438490">
    <property type="component" value="Segment"/>
</dbReference>
<keyword evidence="2" id="KW-1185">Reference proteome</keyword>
<name>A0AAX4MX75_9CAUD</name>
<dbReference type="EMBL" id="PP496413">
    <property type="protein sequence ID" value="WYV99052.1"/>
    <property type="molecule type" value="Genomic_DNA"/>
</dbReference>
<evidence type="ECO:0000313" key="1">
    <source>
        <dbReference type="EMBL" id="WYV99052.1"/>
    </source>
</evidence>
<keyword evidence="1" id="KW-0540">Nuclease</keyword>